<comment type="caution">
    <text evidence="2">The sequence shown here is derived from an EMBL/GenBank/DDBJ whole genome shotgun (WGS) entry which is preliminary data.</text>
</comment>
<dbReference type="RefSeq" id="WP_345693745.1">
    <property type="nucleotide sequence ID" value="NZ_BAABIT010000001.1"/>
</dbReference>
<dbReference type="InterPro" id="IPR006531">
    <property type="entry name" value="Gp5/Vgr_OB"/>
</dbReference>
<name>A0ABV9X9T7_9ACTN</name>
<gene>
    <name evidence="2" type="ORF">ACFPM3_06535</name>
</gene>
<evidence type="ECO:0000313" key="2">
    <source>
        <dbReference type="EMBL" id="MFC5021804.1"/>
    </source>
</evidence>
<dbReference type="InterPro" id="IPR037026">
    <property type="entry name" value="Vgr_OB-fold_dom_sf"/>
</dbReference>
<dbReference type="SUPFAM" id="SSF69255">
    <property type="entry name" value="gp5 N-terminal domain-like"/>
    <property type="match status" value="1"/>
</dbReference>
<accession>A0ABV9X9T7</accession>
<reference evidence="3" key="1">
    <citation type="journal article" date="2019" name="Int. J. Syst. Evol. Microbiol.">
        <title>The Global Catalogue of Microorganisms (GCM) 10K type strain sequencing project: providing services to taxonomists for standard genome sequencing and annotation.</title>
        <authorList>
            <consortium name="The Broad Institute Genomics Platform"/>
            <consortium name="The Broad Institute Genome Sequencing Center for Infectious Disease"/>
            <person name="Wu L."/>
            <person name="Ma J."/>
        </authorList>
    </citation>
    <scope>NUCLEOTIDE SEQUENCE [LARGE SCALE GENOMIC DNA]</scope>
    <source>
        <strain evidence="3">CGMCC 4.1648</strain>
    </source>
</reference>
<evidence type="ECO:0000259" key="1">
    <source>
        <dbReference type="Pfam" id="PF04717"/>
    </source>
</evidence>
<feature type="domain" description="Gp5/Type VI secretion system Vgr protein OB-fold" evidence="1">
    <location>
        <begin position="23"/>
        <end position="98"/>
    </location>
</feature>
<dbReference type="EMBL" id="JBHSJD010000002">
    <property type="protein sequence ID" value="MFC5021804.1"/>
    <property type="molecule type" value="Genomic_DNA"/>
</dbReference>
<proteinExistence type="predicted"/>
<sequence length="233" mass="24507">MEPLEQIVARLVERVEGRYFGKYRGIVTDVDDPRSMGRVRTRVPHLTGDTELGWALPCLPYGGLPGEGFFTVPGVGAGVWVEFEGGNLAYPVWTGAWWGSDEVPLSAGPAQKVLRTAKGHVILLDDEEETLTVTDAHGNTVTMDAAGVVIEDSSGNTVTMDSGGITIGAPTVTIGEKGTDHLVGHRALDTALQALVKVLATHTHAAAGAATSPPVAPLVLSLEAAKSRHEVEL</sequence>
<protein>
    <submittedName>
        <fullName evidence="2">Phage baseplate assembly protein V</fullName>
    </submittedName>
</protein>
<dbReference type="Proteomes" id="UP001595829">
    <property type="component" value="Unassembled WGS sequence"/>
</dbReference>
<evidence type="ECO:0000313" key="3">
    <source>
        <dbReference type="Proteomes" id="UP001595829"/>
    </source>
</evidence>
<organism evidence="2 3">
    <name type="scientific">Streptomyces coeruleoprunus</name>
    <dbReference type="NCBI Taxonomy" id="285563"/>
    <lineage>
        <taxon>Bacteria</taxon>
        <taxon>Bacillati</taxon>
        <taxon>Actinomycetota</taxon>
        <taxon>Actinomycetes</taxon>
        <taxon>Kitasatosporales</taxon>
        <taxon>Streptomycetaceae</taxon>
        <taxon>Streptomyces</taxon>
    </lineage>
</organism>
<dbReference type="Gene3D" id="2.40.50.230">
    <property type="entry name" value="Gp5 N-terminal domain"/>
    <property type="match status" value="1"/>
</dbReference>
<keyword evidence="3" id="KW-1185">Reference proteome</keyword>
<dbReference type="Pfam" id="PF04717">
    <property type="entry name" value="Phage_base_V"/>
    <property type="match status" value="1"/>
</dbReference>